<dbReference type="RefSeq" id="XP_054858429.1">
    <property type="nucleotide sequence ID" value="XM_055002454.1"/>
</dbReference>
<feature type="transmembrane region" description="Helical" evidence="7">
    <location>
        <begin position="219"/>
        <end position="238"/>
    </location>
</feature>
<evidence type="ECO:0000256" key="4">
    <source>
        <dbReference type="ARBA" id="ARBA00022989"/>
    </source>
</evidence>
<dbReference type="PANTHER" id="PTHR20855:SF38">
    <property type="entry name" value="MEMBRANE PROGESTIN RECEPTOR GAMMA"/>
    <property type="match status" value="1"/>
</dbReference>
<organism evidence="8 12">
    <name type="scientific">Eublepharis macularius</name>
    <name type="common">Leopard gecko</name>
    <name type="synonym">Cyrtodactylus macularius</name>
    <dbReference type="NCBI Taxonomy" id="481883"/>
    <lineage>
        <taxon>Eukaryota</taxon>
        <taxon>Metazoa</taxon>
        <taxon>Chordata</taxon>
        <taxon>Craniata</taxon>
        <taxon>Vertebrata</taxon>
        <taxon>Euteleostomi</taxon>
        <taxon>Lepidosauria</taxon>
        <taxon>Squamata</taxon>
        <taxon>Bifurcata</taxon>
        <taxon>Gekkota</taxon>
        <taxon>Eublepharidae</taxon>
        <taxon>Eublepharinae</taxon>
        <taxon>Eublepharis</taxon>
    </lineage>
</organism>
<evidence type="ECO:0000313" key="10">
    <source>
        <dbReference type="RefSeq" id="XP_054858430.1"/>
    </source>
</evidence>
<evidence type="ECO:0000313" key="9">
    <source>
        <dbReference type="RefSeq" id="XP_054858429.1"/>
    </source>
</evidence>
<feature type="binding site" evidence="6">
    <location>
        <position position="254"/>
    </location>
    <ligand>
        <name>Zn(2+)</name>
        <dbReference type="ChEBI" id="CHEBI:29105"/>
    </ligand>
</feature>
<accession>A0AA97KLW8</accession>
<proteinExistence type="inferred from homology"/>
<sequence>MLSLKLPRLLSINQVPKVFREQGILFGYRHPRSSATDCIFSAFQMTNETVNIWTHFLPSWYFLWKLFVLLCSWDVWNDPYTWPFLTYMVTCCSYPLASSLAHTFSTMSSQARHICYFFDYGSLSLYSLGSAIAYSAYIFPDEWIGSTFHHCYVFTAVLNAVLSTSLSCYSRFTEAERPRYTKAIRTLAFAYPYMFDSLPLFYRLYLCAIRGCADSVLSIHYRHTVFAFLTCFIFATHLPERLIPGLFDYIGHSHQLFHICGITGTHFQMEALLTDMTDRRDQLLASSPIPSFSQTVGPTVASFTISLLIIAAFSMTLYSMPKFSRREKKHAD</sequence>
<dbReference type="Proteomes" id="UP001190640">
    <property type="component" value="Chromosome 18"/>
</dbReference>
<feature type="transmembrane region" description="Helical" evidence="7">
    <location>
        <begin position="300"/>
        <end position="320"/>
    </location>
</feature>
<dbReference type="GO" id="GO:0038023">
    <property type="term" value="F:signaling receptor activity"/>
    <property type="evidence" value="ECO:0007669"/>
    <property type="project" value="TreeGrafter"/>
</dbReference>
<feature type="binding site" evidence="6">
    <location>
        <position position="102"/>
    </location>
    <ligand>
        <name>Zn(2+)</name>
        <dbReference type="ChEBI" id="CHEBI:29105"/>
    </ligand>
</feature>
<dbReference type="Pfam" id="PF03006">
    <property type="entry name" value="HlyIII"/>
    <property type="match status" value="1"/>
</dbReference>
<dbReference type="AlphaFoldDB" id="A0AA97KLW8"/>
<dbReference type="RefSeq" id="XP_054858432.1">
    <property type="nucleotide sequence ID" value="XM_055002457.1"/>
</dbReference>
<feature type="transmembrane region" description="Helical" evidence="7">
    <location>
        <begin position="116"/>
        <end position="140"/>
    </location>
</feature>
<feature type="binding site" evidence="6">
    <location>
        <position position="258"/>
    </location>
    <ligand>
        <name>Zn(2+)</name>
        <dbReference type="ChEBI" id="CHEBI:29105"/>
    </ligand>
</feature>
<dbReference type="GO" id="GO:0016020">
    <property type="term" value="C:membrane"/>
    <property type="evidence" value="ECO:0007669"/>
    <property type="project" value="UniProtKB-SubCell"/>
</dbReference>
<dbReference type="KEGG" id="emc:129345343"/>
<evidence type="ECO:0000256" key="6">
    <source>
        <dbReference type="PIRSR" id="PIRSR604254-1"/>
    </source>
</evidence>
<evidence type="ECO:0000313" key="12">
    <source>
        <dbReference type="RefSeq" id="XP_054858432.1"/>
    </source>
</evidence>
<evidence type="ECO:0000313" key="13">
    <source>
        <dbReference type="RefSeq" id="XP_054858433.1"/>
    </source>
</evidence>
<dbReference type="RefSeq" id="XP_054858433.1">
    <property type="nucleotide sequence ID" value="XM_055002458.1"/>
</dbReference>
<evidence type="ECO:0000256" key="3">
    <source>
        <dbReference type="ARBA" id="ARBA00022692"/>
    </source>
</evidence>
<dbReference type="GeneID" id="129345343"/>
<keyword evidence="8" id="KW-1185">Reference proteome</keyword>
<feature type="transmembrane region" description="Helical" evidence="7">
    <location>
        <begin position="60"/>
        <end position="76"/>
    </location>
</feature>
<protein>
    <submittedName>
        <fullName evidence="9 10">Membrane progestin receptor gamma</fullName>
    </submittedName>
</protein>
<dbReference type="GO" id="GO:0046872">
    <property type="term" value="F:metal ion binding"/>
    <property type="evidence" value="ECO:0007669"/>
    <property type="project" value="UniProtKB-KW"/>
</dbReference>
<evidence type="ECO:0000256" key="2">
    <source>
        <dbReference type="ARBA" id="ARBA00007018"/>
    </source>
</evidence>
<keyword evidence="4 7" id="KW-1133">Transmembrane helix</keyword>
<evidence type="ECO:0000313" key="11">
    <source>
        <dbReference type="RefSeq" id="XP_054858431.1"/>
    </source>
</evidence>
<feature type="transmembrane region" description="Helical" evidence="7">
    <location>
        <begin position="82"/>
        <end position="104"/>
    </location>
</feature>
<evidence type="ECO:0000256" key="5">
    <source>
        <dbReference type="ARBA" id="ARBA00023136"/>
    </source>
</evidence>
<keyword evidence="5 7" id="KW-0472">Membrane</keyword>
<keyword evidence="6" id="KW-0862">Zinc</keyword>
<keyword evidence="3 7" id="KW-0812">Transmembrane</keyword>
<dbReference type="PANTHER" id="PTHR20855">
    <property type="entry name" value="ADIPOR/PROGESTIN RECEPTOR-RELATED"/>
    <property type="match status" value="1"/>
</dbReference>
<comment type="subcellular location">
    <subcellularLocation>
        <location evidence="1">Membrane</location>
        <topology evidence="1">Multi-pass membrane protein</topology>
    </subcellularLocation>
</comment>
<gene>
    <name evidence="9 10 11 12 13" type="primary">PAQR5</name>
</gene>
<dbReference type="RefSeq" id="XP_054858430.1">
    <property type="nucleotide sequence ID" value="XM_055002455.1"/>
</dbReference>
<evidence type="ECO:0000256" key="7">
    <source>
        <dbReference type="SAM" id="Phobius"/>
    </source>
</evidence>
<feature type="transmembrane region" description="Helical" evidence="7">
    <location>
        <begin position="152"/>
        <end position="172"/>
    </location>
</feature>
<dbReference type="InterPro" id="IPR004254">
    <property type="entry name" value="AdipoR/HlyIII-related"/>
</dbReference>
<reference evidence="9 10" key="1">
    <citation type="submission" date="2025-04" db="UniProtKB">
        <authorList>
            <consortium name="RefSeq"/>
        </authorList>
    </citation>
    <scope>IDENTIFICATION</scope>
    <source>
        <tissue evidence="9 10">Blood</tissue>
    </source>
</reference>
<dbReference type="RefSeq" id="XP_054858431.1">
    <property type="nucleotide sequence ID" value="XM_055002456.1"/>
</dbReference>
<dbReference type="CTD" id="54852"/>
<keyword evidence="9 10" id="KW-0675">Receptor</keyword>
<name>A0AA97KLW8_EUBMA</name>
<evidence type="ECO:0000313" key="8">
    <source>
        <dbReference type="Proteomes" id="UP001190640"/>
    </source>
</evidence>
<evidence type="ECO:0000256" key="1">
    <source>
        <dbReference type="ARBA" id="ARBA00004141"/>
    </source>
</evidence>
<keyword evidence="6" id="KW-0479">Metal-binding</keyword>
<comment type="similarity">
    <text evidence="2">Belongs to the ADIPOR family.</text>
</comment>